<reference evidence="2" key="1">
    <citation type="submission" date="2022-11" db="UniProtKB">
        <authorList>
            <consortium name="WormBaseParasite"/>
        </authorList>
    </citation>
    <scope>IDENTIFICATION</scope>
</reference>
<evidence type="ECO:0000313" key="1">
    <source>
        <dbReference type="Proteomes" id="UP000887578"/>
    </source>
</evidence>
<organism evidence="1 2">
    <name type="scientific">Panagrolaimus davidi</name>
    <dbReference type="NCBI Taxonomy" id="227884"/>
    <lineage>
        <taxon>Eukaryota</taxon>
        <taxon>Metazoa</taxon>
        <taxon>Ecdysozoa</taxon>
        <taxon>Nematoda</taxon>
        <taxon>Chromadorea</taxon>
        <taxon>Rhabditida</taxon>
        <taxon>Tylenchina</taxon>
        <taxon>Panagrolaimomorpha</taxon>
        <taxon>Panagrolaimoidea</taxon>
        <taxon>Panagrolaimidae</taxon>
        <taxon>Panagrolaimus</taxon>
    </lineage>
</organism>
<accession>A0A914P0J6</accession>
<proteinExistence type="predicted"/>
<evidence type="ECO:0000313" key="2">
    <source>
        <dbReference type="WBParaSite" id="PDA_v2.g11289.t1"/>
    </source>
</evidence>
<protein>
    <submittedName>
        <fullName evidence="2">Uncharacterized protein</fullName>
    </submittedName>
</protein>
<dbReference type="AlphaFoldDB" id="A0A914P0J6"/>
<dbReference type="WBParaSite" id="PDA_v2.g11289.t1">
    <property type="protein sequence ID" value="PDA_v2.g11289.t1"/>
    <property type="gene ID" value="PDA_v2.g11289"/>
</dbReference>
<keyword evidence="1" id="KW-1185">Reference proteome</keyword>
<sequence>MNSTKFHSFLQQEFSLPKPLILFILENSGSYLLKKLNKTCKYLFIKRNITIIDELSVFDETNEGYKESISGYDLTLNLSKVDQLKNNLWITDHLCACFSAQNLSSIVDKIVKCDIKYLDVRESITLNQFKILTASGNIENIYLVNPVKYSDRTNLALDDLLLMVPKASIIE</sequence>
<name>A0A914P0J6_9BILA</name>
<dbReference type="Proteomes" id="UP000887578">
    <property type="component" value="Unplaced"/>
</dbReference>